<keyword evidence="4" id="KW-0963">Cytoplasm</keyword>
<dbReference type="AlphaFoldDB" id="A0A0G1IRD4"/>
<dbReference type="InterPro" id="IPR019814">
    <property type="entry name" value="Translation_initiation_fac_3_N"/>
</dbReference>
<proteinExistence type="inferred from homology"/>
<dbReference type="InterPro" id="IPR001288">
    <property type="entry name" value="Translation_initiation_fac_3"/>
</dbReference>
<evidence type="ECO:0000256" key="5">
    <source>
        <dbReference type="NCBIfam" id="TIGR00168"/>
    </source>
</evidence>
<comment type="subcellular location">
    <subcellularLocation>
        <location evidence="4">Cytoplasm</location>
    </subcellularLocation>
</comment>
<evidence type="ECO:0000259" key="6">
    <source>
        <dbReference type="Pfam" id="PF00707"/>
    </source>
</evidence>
<comment type="similarity">
    <text evidence="1 4">Belongs to the IF-3 family.</text>
</comment>
<accession>A0A0G1IRD4</accession>
<dbReference type="GO" id="GO:0043022">
    <property type="term" value="F:ribosome binding"/>
    <property type="evidence" value="ECO:0007669"/>
    <property type="project" value="TreeGrafter"/>
</dbReference>
<dbReference type="InterPro" id="IPR036787">
    <property type="entry name" value="T_IF-3_N_sf"/>
</dbReference>
<keyword evidence="2 4" id="KW-0396">Initiation factor</keyword>
<evidence type="ECO:0000256" key="4">
    <source>
        <dbReference type="HAMAP-Rule" id="MF_00080"/>
    </source>
</evidence>
<dbReference type="GO" id="GO:0032790">
    <property type="term" value="P:ribosome disassembly"/>
    <property type="evidence" value="ECO:0007669"/>
    <property type="project" value="TreeGrafter"/>
</dbReference>
<dbReference type="Pfam" id="PF05198">
    <property type="entry name" value="IF3_N"/>
    <property type="match status" value="1"/>
</dbReference>
<reference evidence="8 9" key="1">
    <citation type="journal article" date="2015" name="Nature">
        <title>rRNA introns, odd ribosomes, and small enigmatic genomes across a large radiation of phyla.</title>
        <authorList>
            <person name="Brown C.T."/>
            <person name="Hug L.A."/>
            <person name="Thomas B.C."/>
            <person name="Sharon I."/>
            <person name="Castelle C.J."/>
            <person name="Singh A."/>
            <person name="Wilkins M.J."/>
            <person name="Williams K.H."/>
            <person name="Banfield J.F."/>
        </authorList>
    </citation>
    <scope>NUCLEOTIDE SEQUENCE [LARGE SCALE GENOMIC DNA]</scope>
</reference>
<dbReference type="InterPro" id="IPR019815">
    <property type="entry name" value="Translation_initiation_fac_3_C"/>
</dbReference>
<dbReference type="HAMAP" id="MF_00080">
    <property type="entry name" value="IF_3"/>
    <property type="match status" value="1"/>
</dbReference>
<comment type="caution">
    <text evidence="8">The sequence shown here is derived from an EMBL/GenBank/DDBJ whole genome shotgun (WGS) entry which is preliminary data.</text>
</comment>
<evidence type="ECO:0000259" key="7">
    <source>
        <dbReference type="Pfam" id="PF05198"/>
    </source>
</evidence>
<dbReference type="Gene3D" id="3.10.20.80">
    <property type="entry name" value="Translation initiation factor 3 (IF-3), N-terminal domain"/>
    <property type="match status" value="1"/>
</dbReference>
<evidence type="ECO:0000313" key="8">
    <source>
        <dbReference type="EMBL" id="KKT61518.1"/>
    </source>
</evidence>
<keyword evidence="3 4" id="KW-0648">Protein biosynthesis</keyword>
<dbReference type="GO" id="GO:0005829">
    <property type="term" value="C:cytosol"/>
    <property type="evidence" value="ECO:0007669"/>
    <property type="project" value="TreeGrafter"/>
</dbReference>
<evidence type="ECO:0000313" key="9">
    <source>
        <dbReference type="Proteomes" id="UP000034521"/>
    </source>
</evidence>
<comment type="subunit">
    <text evidence="4">Monomer.</text>
</comment>
<sequence length="194" mass="22410">MQTQSTFHYRINYQITSPQLRLLDEEGKQIGIVSKLEALQKAKELDLDVVEIAPNAKPPVAKLIDVKKFKYQEQKKERESKKTQKNVGVKEIRLRPFIGTHDFDTRVAQAKDFLKDGNQVKINVFFRGREITRKEFGYNIIKRFIASLESVKVVKEPHMEGKALVTMLVPDNYQFPIIPLLAGRSLRHCDLGFI</sequence>
<dbReference type="EMBL" id="LCIQ01000002">
    <property type="protein sequence ID" value="KKT61518.1"/>
    <property type="molecule type" value="Genomic_DNA"/>
</dbReference>
<dbReference type="PATRIC" id="fig|1618437.3.peg.121"/>
<evidence type="ECO:0000256" key="2">
    <source>
        <dbReference type="ARBA" id="ARBA00022540"/>
    </source>
</evidence>
<dbReference type="GO" id="GO:0016020">
    <property type="term" value="C:membrane"/>
    <property type="evidence" value="ECO:0007669"/>
    <property type="project" value="TreeGrafter"/>
</dbReference>
<gene>
    <name evidence="4" type="primary">infC</name>
    <name evidence="8" type="ORF">UW52_C0002G0032</name>
</gene>
<evidence type="ECO:0000256" key="3">
    <source>
        <dbReference type="ARBA" id="ARBA00022917"/>
    </source>
</evidence>
<name>A0A0G1IRD4_9BACT</name>
<comment type="function">
    <text evidence="4">IF-3 binds to the 30S ribosomal subunit and shifts the equilibrium between 70S ribosomes and their 50S and 30S subunits in favor of the free subunits, thus enhancing the availability of 30S subunits on which protein synthesis initiation begins.</text>
</comment>
<dbReference type="Pfam" id="PF00707">
    <property type="entry name" value="IF3_C"/>
    <property type="match status" value="1"/>
</dbReference>
<dbReference type="Proteomes" id="UP000034521">
    <property type="component" value="Unassembled WGS sequence"/>
</dbReference>
<dbReference type="SUPFAM" id="SSF55200">
    <property type="entry name" value="Translation initiation factor IF3, C-terminal domain"/>
    <property type="match status" value="1"/>
</dbReference>
<dbReference type="NCBIfam" id="TIGR00168">
    <property type="entry name" value="infC"/>
    <property type="match status" value="1"/>
</dbReference>
<dbReference type="SUPFAM" id="SSF54364">
    <property type="entry name" value="Translation initiation factor IF3, N-terminal domain"/>
    <property type="match status" value="1"/>
</dbReference>
<organism evidence="8 9">
    <name type="scientific">Candidatus Gottesmanbacteria bacterium GW2011_GWA1_44_24b</name>
    <dbReference type="NCBI Taxonomy" id="1618437"/>
    <lineage>
        <taxon>Bacteria</taxon>
        <taxon>Candidatus Gottesmaniibacteriota</taxon>
    </lineage>
</organism>
<dbReference type="GO" id="GO:0003743">
    <property type="term" value="F:translation initiation factor activity"/>
    <property type="evidence" value="ECO:0007669"/>
    <property type="project" value="UniProtKB-UniRule"/>
</dbReference>
<feature type="domain" description="Translation initiation factor 3 N-terminal" evidence="7">
    <location>
        <begin position="11"/>
        <end position="79"/>
    </location>
</feature>
<evidence type="ECO:0000256" key="1">
    <source>
        <dbReference type="ARBA" id="ARBA00005439"/>
    </source>
</evidence>
<dbReference type="PANTHER" id="PTHR10938:SF0">
    <property type="entry name" value="TRANSLATION INITIATION FACTOR IF-3, MITOCHONDRIAL"/>
    <property type="match status" value="1"/>
</dbReference>
<dbReference type="Gene3D" id="3.30.110.10">
    <property type="entry name" value="Translation initiation factor 3 (IF-3), C-terminal domain"/>
    <property type="match status" value="1"/>
</dbReference>
<protein>
    <recommendedName>
        <fullName evidence="4 5">Translation initiation factor IF-3</fullName>
    </recommendedName>
</protein>
<feature type="domain" description="Translation initiation factor 3 C-terminal" evidence="6">
    <location>
        <begin position="88"/>
        <end position="170"/>
    </location>
</feature>
<dbReference type="PANTHER" id="PTHR10938">
    <property type="entry name" value="TRANSLATION INITIATION FACTOR IF-3"/>
    <property type="match status" value="1"/>
</dbReference>
<dbReference type="InterPro" id="IPR036788">
    <property type="entry name" value="T_IF-3_C_sf"/>
</dbReference>